<keyword evidence="3" id="KW-1185">Reference proteome</keyword>
<evidence type="ECO:0000313" key="3">
    <source>
        <dbReference type="Proteomes" id="UP001595528"/>
    </source>
</evidence>
<accession>A0ABV7KV40</accession>
<proteinExistence type="predicted"/>
<name>A0ABV7KV40_9PROT</name>
<dbReference type="Pfam" id="PF00535">
    <property type="entry name" value="Glycos_transf_2"/>
    <property type="match status" value="1"/>
</dbReference>
<dbReference type="RefSeq" id="WP_379898125.1">
    <property type="nucleotide sequence ID" value="NZ_JBHRTR010000009.1"/>
</dbReference>
<gene>
    <name evidence="2" type="ORF">ACFOGJ_03340</name>
</gene>
<evidence type="ECO:0000313" key="2">
    <source>
        <dbReference type="EMBL" id="MFC3226246.1"/>
    </source>
</evidence>
<dbReference type="InterPro" id="IPR050834">
    <property type="entry name" value="Glycosyltransf_2"/>
</dbReference>
<dbReference type="Proteomes" id="UP001595528">
    <property type="component" value="Unassembled WGS sequence"/>
</dbReference>
<organism evidence="2 3">
    <name type="scientific">Marinibaculum pumilum</name>
    <dbReference type="NCBI Taxonomy" id="1766165"/>
    <lineage>
        <taxon>Bacteria</taxon>
        <taxon>Pseudomonadati</taxon>
        <taxon>Pseudomonadota</taxon>
        <taxon>Alphaproteobacteria</taxon>
        <taxon>Rhodospirillales</taxon>
        <taxon>Rhodospirillaceae</taxon>
        <taxon>Marinibaculum</taxon>
    </lineage>
</organism>
<dbReference type="PANTHER" id="PTHR43685:SF2">
    <property type="entry name" value="GLYCOSYLTRANSFERASE 2-LIKE DOMAIN-CONTAINING PROTEIN"/>
    <property type="match status" value="1"/>
</dbReference>
<feature type="domain" description="Glycosyltransferase 2-like" evidence="1">
    <location>
        <begin position="324"/>
        <end position="430"/>
    </location>
</feature>
<dbReference type="PANTHER" id="PTHR43685">
    <property type="entry name" value="GLYCOSYLTRANSFERASE"/>
    <property type="match status" value="1"/>
</dbReference>
<dbReference type="SUPFAM" id="SSF53448">
    <property type="entry name" value="Nucleotide-diphospho-sugar transferases"/>
    <property type="match status" value="1"/>
</dbReference>
<sequence>MMAETSAGPAQGGPGNAFDDSLEASAGAFAMVETSLDRCGYAVLRAFLDPARLSHLAGLASLARDAAAMPEERRGRRVPQAALEQAAPGLSLLAPWPVPHGYRLLQHLLGRNYAVGRAFIVAAGEPASDLPAGAAETAPPAGAVLEAWLPLQAPVGAQAGVMLPGDVLLLRGAGRPISAAAAAMRAPGASLVLAFGNRPPRTPSRGIPKSVPAPFAVHLTQLDELVSLASRLSGRGAAAVAQGPSREVDDDAAAGRLVSLAGTILQHVVPQQVLPPLRAALDAAGLIPADEPAWPLWQQAVPGEAGSVTADSLPPLRQPTFGLCMAVRNHAADLRRSLAGIAGQWRPFDRVVLVDDASDDETAGVMSAFAAARPGVEVRRNAAQIGPVATVCHALEDLGTDYIAWAAADDWLLPAMLMRLSEAAARQPQAGLVLGETGVVPRHQGRFGSVAPLIHGTNRLASLPPVLPPAELPQLFACRRLWFGTAWLVRADALARVGGFRPAEGSLADFSALLHVLMRFGAVLAPERLSVMTSEQATYSQAIGRSTERAAAQRDAVLARLKAPDARPVYETLAATPAFIHDLQSDAELFSGYLARRPQHWDLLFSGIWWALRHGQARRHSGKRQEQDA</sequence>
<dbReference type="InterPro" id="IPR001173">
    <property type="entry name" value="Glyco_trans_2-like"/>
</dbReference>
<comment type="caution">
    <text evidence="2">The sequence shown here is derived from an EMBL/GenBank/DDBJ whole genome shotgun (WGS) entry which is preliminary data.</text>
</comment>
<dbReference type="CDD" id="cd00761">
    <property type="entry name" value="Glyco_tranf_GTA_type"/>
    <property type="match status" value="1"/>
</dbReference>
<reference evidence="3" key="1">
    <citation type="journal article" date="2019" name="Int. J. Syst. Evol. Microbiol.">
        <title>The Global Catalogue of Microorganisms (GCM) 10K type strain sequencing project: providing services to taxonomists for standard genome sequencing and annotation.</title>
        <authorList>
            <consortium name="The Broad Institute Genomics Platform"/>
            <consortium name="The Broad Institute Genome Sequencing Center for Infectious Disease"/>
            <person name="Wu L."/>
            <person name="Ma J."/>
        </authorList>
    </citation>
    <scope>NUCLEOTIDE SEQUENCE [LARGE SCALE GENOMIC DNA]</scope>
    <source>
        <strain evidence="3">KCTC 42964</strain>
    </source>
</reference>
<evidence type="ECO:0000259" key="1">
    <source>
        <dbReference type="Pfam" id="PF00535"/>
    </source>
</evidence>
<protein>
    <submittedName>
        <fullName evidence="2">Glycosyltransferase family 2 protein</fullName>
    </submittedName>
</protein>
<dbReference type="InterPro" id="IPR029044">
    <property type="entry name" value="Nucleotide-diphossugar_trans"/>
</dbReference>
<dbReference type="EMBL" id="JBHRTR010000009">
    <property type="protein sequence ID" value="MFC3226246.1"/>
    <property type="molecule type" value="Genomic_DNA"/>
</dbReference>
<dbReference type="Gene3D" id="3.90.550.10">
    <property type="entry name" value="Spore Coat Polysaccharide Biosynthesis Protein SpsA, Chain A"/>
    <property type="match status" value="1"/>
</dbReference>